<dbReference type="InterPro" id="IPR003180">
    <property type="entry name" value="MPG"/>
</dbReference>
<keyword evidence="4 5" id="KW-0234">DNA repair</keyword>
<dbReference type="PANTHER" id="PTHR10429:SF0">
    <property type="entry name" value="DNA-3-METHYLADENINE GLYCOSYLASE"/>
    <property type="match status" value="1"/>
</dbReference>
<dbReference type="EMBL" id="BMGM01000005">
    <property type="protein sequence ID" value="GGE34654.1"/>
    <property type="molecule type" value="Genomic_DNA"/>
</dbReference>
<dbReference type="SUPFAM" id="SSF50486">
    <property type="entry name" value="FMT C-terminal domain-like"/>
    <property type="match status" value="1"/>
</dbReference>
<accession>A0ABQ1SI19</accession>
<comment type="similarity">
    <text evidence="1 5">Belongs to the DNA glycosylase MPG family.</text>
</comment>
<dbReference type="Gene3D" id="3.10.300.10">
    <property type="entry name" value="Methylpurine-DNA glycosylase (MPG)"/>
    <property type="match status" value="1"/>
</dbReference>
<dbReference type="Pfam" id="PF02245">
    <property type="entry name" value="Pur_DNA_glyco"/>
    <property type="match status" value="1"/>
</dbReference>
<dbReference type="PANTHER" id="PTHR10429">
    <property type="entry name" value="DNA-3-METHYLADENINE GLYCOSYLASE"/>
    <property type="match status" value="1"/>
</dbReference>
<sequence>MKLKLPPSYFQQQDVVHLAKDLLGKTIHTHIDNKLCVGIISETEAYAGVGDKACHAHLGRFTKRTKVMYEAGGIAYVYLCYGIHHLFNIVCNQKDVADVVLIRSVIPIKGIETMLQRRKKAKVTSNLTIGPGNFTQAFGISKKHNETSICGKSIWMEEQNFQPTKIETTPRIGIAYAEDDALLPWRFVGHFDDIEAHITKRQQL</sequence>
<evidence type="ECO:0000256" key="2">
    <source>
        <dbReference type="ARBA" id="ARBA00022763"/>
    </source>
</evidence>
<keyword evidence="3 5" id="KW-0378">Hydrolase</keyword>
<dbReference type="InterPro" id="IPR036995">
    <property type="entry name" value="MPG_sf"/>
</dbReference>
<name>A0ABQ1SI19_9FLAO</name>
<evidence type="ECO:0000313" key="7">
    <source>
        <dbReference type="Proteomes" id="UP000599179"/>
    </source>
</evidence>
<evidence type="ECO:0000313" key="6">
    <source>
        <dbReference type="EMBL" id="GGE34654.1"/>
    </source>
</evidence>
<dbReference type="Proteomes" id="UP000599179">
    <property type="component" value="Unassembled WGS sequence"/>
</dbReference>
<gene>
    <name evidence="6" type="ORF">GCM10010832_13590</name>
</gene>
<keyword evidence="7" id="KW-1185">Reference proteome</keyword>
<dbReference type="HAMAP" id="MF_00527">
    <property type="entry name" value="3MGH"/>
    <property type="match status" value="1"/>
</dbReference>
<dbReference type="RefSeq" id="WP_188458353.1">
    <property type="nucleotide sequence ID" value="NZ_BMGM01000005.1"/>
</dbReference>
<evidence type="ECO:0000256" key="5">
    <source>
        <dbReference type="HAMAP-Rule" id="MF_00527"/>
    </source>
</evidence>
<dbReference type="EC" id="3.2.2.-" evidence="5"/>
<dbReference type="CDD" id="cd00540">
    <property type="entry name" value="AAG"/>
    <property type="match status" value="1"/>
</dbReference>
<dbReference type="NCBIfam" id="TIGR00567">
    <property type="entry name" value="3mg"/>
    <property type="match status" value="1"/>
</dbReference>
<reference evidence="7" key="1">
    <citation type="journal article" date="2019" name="Int. J. Syst. Evol. Microbiol.">
        <title>The Global Catalogue of Microorganisms (GCM) 10K type strain sequencing project: providing services to taxonomists for standard genome sequencing and annotation.</title>
        <authorList>
            <consortium name="The Broad Institute Genomics Platform"/>
            <consortium name="The Broad Institute Genome Sequencing Center for Infectious Disease"/>
            <person name="Wu L."/>
            <person name="Ma J."/>
        </authorList>
    </citation>
    <scope>NUCLEOTIDE SEQUENCE [LARGE SCALE GENOMIC DNA]</scope>
    <source>
        <strain evidence="7">CGMCC 1.12931</strain>
    </source>
</reference>
<keyword evidence="2 5" id="KW-0227">DNA damage</keyword>
<organism evidence="6 7">
    <name type="scientific">Psychroflexus planctonicus</name>
    <dbReference type="NCBI Taxonomy" id="1526575"/>
    <lineage>
        <taxon>Bacteria</taxon>
        <taxon>Pseudomonadati</taxon>
        <taxon>Bacteroidota</taxon>
        <taxon>Flavobacteriia</taxon>
        <taxon>Flavobacteriales</taxon>
        <taxon>Flavobacteriaceae</taxon>
        <taxon>Psychroflexus</taxon>
    </lineage>
</organism>
<evidence type="ECO:0000256" key="3">
    <source>
        <dbReference type="ARBA" id="ARBA00022801"/>
    </source>
</evidence>
<comment type="caution">
    <text evidence="6">The sequence shown here is derived from an EMBL/GenBank/DDBJ whole genome shotgun (WGS) entry which is preliminary data.</text>
</comment>
<evidence type="ECO:0000256" key="4">
    <source>
        <dbReference type="ARBA" id="ARBA00023204"/>
    </source>
</evidence>
<dbReference type="InterPro" id="IPR011034">
    <property type="entry name" value="Formyl_transferase-like_C_sf"/>
</dbReference>
<proteinExistence type="inferred from homology"/>
<protein>
    <recommendedName>
        <fullName evidence="5">Putative 3-methyladenine DNA glycosylase</fullName>
        <ecNumber evidence="5">3.2.2.-</ecNumber>
    </recommendedName>
</protein>
<evidence type="ECO:0000256" key="1">
    <source>
        <dbReference type="ARBA" id="ARBA00009232"/>
    </source>
</evidence>